<protein>
    <submittedName>
        <fullName evidence="1">Uncharacterized protein</fullName>
    </submittedName>
</protein>
<proteinExistence type="predicted"/>
<accession>A0A396JVF0</accession>
<name>A0A396JVF0_MEDTR</name>
<dbReference type="Gramene" id="rna6456">
    <property type="protein sequence ID" value="RHN82300.1"/>
    <property type="gene ID" value="gene6456"/>
</dbReference>
<dbReference type="Proteomes" id="UP000265566">
    <property type="component" value="Chromosome 1"/>
</dbReference>
<dbReference type="EMBL" id="PSQE01000001">
    <property type="protein sequence ID" value="RHN82300.1"/>
    <property type="molecule type" value="Genomic_DNA"/>
</dbReference>
<reference evidence="1" key="1">
    <citation type="journal article" date="2018" name="Nat. Plants">
        <title>Whole-genome landscape of Medicago truncatula symbiotic genes.</title>
        <authorList>
            <person name="Pecrix Y."/>
            <person name="Gamas P."/>
            <person name="Carrere S."/>
        </authorList>
    </citation>
    <scope>NUCLEOTIDE SEQUENCE</scope>
    <source>
        <tissue evidence="1">Leaves</tissue>
    </source>
</reference>
<organism evidence="1">
    <name type="scientific">Medicago truncatula</name>
    <name type="common">Barrel medic</name>
    <name type="synonym">Medicago tribuloides</name>
    <dbReference type="NCBI Taxonomy" id="3880"/>
    <lineage>
        <taxon>Eukaryota</taxon>
        <taxon>Viridiplantae</taxon>
        <taxon>Streptophyta</taxon>
        <taxon>Embryophyta</taxon>
        <taxon>Tracheophyta</taxon>
        <taxon>Spermatophyta</taxon>
        <taxon>Magnoliopsida</taxon>
        <taxon>eudicotyledons</taxon>
        <taxon>Gunneridae</taxon>
        <taxon>Pentapetalae</taxon>
        <taxon>rosids</taxon>
        <taxon>fabids</taxon>
        <taxon>Fabales</taxon>
        <taxon>Fabaceae</taxon>
        <taxon>Papilionoideae</taxon>
        <taxon>50 kb inversion clade</taxon>
        <taxon>NPAAA clade</taxon>
        <taxon>Hologalegina</taxon>
        <taxon>IRL clade</taxon>
        <taxon>Trifolieae</taxon>
        <taxon>Medicago</taxon>
    </lineage>
</organism>
<evidence type="ECO:0000313" key="1">
    <source>
        <dbReference type="EMBL" id="RHN82300.1"/>
    </source>
</evidence>
<gene>
    <name evidence="1" type="ORF">MtrunA17_Chr1g0208481</name>
</gene>
<sequence length="65" mass="7654">MFANYYCTILLLSHNILSLLYYLTTPNHYFSHLSQHTLALVKQDSFFLHTNIVYSLFCNNVKPLL</sequence>
<comment type="caution">
    <text evidence="1">The sequence shown here is derived from an EMBL/GenBank/DDBJ whole genome shotgun (WGS) entry which is preliminary data.</text>
</comment>
<dbReference type="AlphaFoldDB" id="A0A396JVF0"/>